<feature type="non-terminal residue" evidence="1">
    <location>
        <position position="1"/>
    </location>
</feature>
<evidence type="ECO:0000313" key="1">
    <source>
        <dbReference type="EMBL" id="KKK67881.1"/>
    </source>
</evidence>
<organism evidence="1">
    <name type="scientific">marine sediment metagenome</name>
    <dbReference type="NCBI Taxonomy" id="412755"/>
    <lineage>
        <taxon>unclassified sequences</taxon>
        <taxon>metagenomes</taxon>
        <taxon>ecological metagenomes</taxon>
    </lineage>
</organism>
<protein>
    <submittedName>
        <fullName evidence="1">Uncharacterized protein</fullName>
    </submittedName>
</protein>
<accession>A0A0F9A6V5</accession>
<dbReference type="EMBL" id="LAZR01059396">
    <property type="protein sequence ID" value="KKK67881.1"/>
    <property type="molecule type" value="Genomic_DNA"/>
</dbReference>
<sequence length="70" mass="7883">EVELMDWEVLQEGLSMSISRDDGLGNENSVIMGQNTFLSTRKYDSGTFQRLLDQAQLTRLSLIQPSSFGQ</sequence>
<reference evidence="1" key="1">
    <citation type="journal article" date="2015" name="Nature">
        <title>Complex archaea that bridge the gap between prokaryotes and eukaryotes.</title>
        <authorList>
            <person name="Spang A."/>
            <person name="Saw J.H."/>
            <person name="Jorgensen S.L."/>
            <person name="Zaremba-Niedzwiedzka K."/>
            <person name="Martijn J."/>
            <person name="Lind A.E."/>
            <person name="van Eijk R."/>
            <person name="Schleper C."/>
            <person name="Guy L."/>
            <person name="Ettema T.J."/>
        </authorList>
    </citation>
    <scope>NUCLEOTIDE SEQUENCE</scope>
</reference>
<comment type="caution">
    <text evidence="1">The sequence shown here is derived from an EMBL/GenBank/DDBJ whole genome shotgun (WGS) entry which is preliminary data.</text>
</comment>
<name>A0A0F9A6V5_9ZZZZ</name>
<dbReference type="AlphaFoldDB" id="A0A0F9A6V5"/>
<gene>
    <name evidence="1" type="ORF">LCGC14_2949660</name>
</gene>
<proteinExistence type="predicted"/>